<evidence type="ECO:0000313" key="11">
    <source>
        <dbReference type="Proteomes" id="UP000050794"/>
    </source>
</evidence>
<comment type="subcellular location">
    <subcellularLocation>
        <location evidence="1">Cytoplasm</location>
        <location evidence="1">Cytoskeleton</location>
    </subcellularLocation>
</comment>
<keyword evidence="4" id="KW-0206">Cytoskeleton</keyword>
<keyword evidence="7" id="KW-0175">Coiled coil</keyword>
<dbReference type="EMBL" id="UYWY01021325">
    <property type="protein sequence ID" value="VDM43889.1"/>
    <property type="molecule type" value="Genomic_DNA"/>
</dbReference>
<comment type="similarity">
    <text evidence="5 6">Belongs to the TRAFAC class myosin-kinesin ATPase superfamily. Kinesin family.</text>
</comment>
<proteinExistence type="inferred from homology"/>
<evidence type="ECO:0000256" key="2">
    <source>
        <dbReference type="ARBA" id="ARBA00022741"/>
    </source>
</evidence>
<evidence type="ECO:0000256" key="1">
    <source>
        <dbReference type="ARBA" id="ARBA00004245"/>
    </source>
</evidence>
<dbReference type="GO" id="GO:0008017">
    <property type="term" value="F:microtubule binding"/>
    <property type="evidence" value="ECO:0007669"/>
    <property type="project" value="InterPro"/>
</dbReference>
<evidence type="ECO:0000256" key="5">
    <source>
        <dbReference type="PROSITE-ProRule" id="PRU00283"/>
    </source>
</evidence>
<name>A0A183UVP8_TOXCA</name>
<feature type="binding site" evidence="5">
    <location>
        <begin position="118"/>
        <end position="125"/>
    </location>
    <ligand>
        <name>ATP</name>
        <dbReference type="ChEBI" id="CHEBI:30616"/>
    </ligand>
</feature>
<dbReference type="Proteomes" id="UP000050794">
    <property type="component" value="Unassembled WGS sequence"/>
</dbReference>
<keyword evidence="3 5" id="KW-0067">ATP-binding</keyword>
<dbReference type="GO" id="GO:0005874">
    <property type="term" value="C:microtubule"/>
    <property type="evidence" value="ECO:0007669"/>
    <property type="project" value="UniProtKB-KW"/>
</dbReference>
<keyword evidence="11" id="KW-1185">Reference proteome</keyword>
<dbReference type="GO" id="GO:0016887">
    <property type="term" value="F:ATP hydrolysis activity"/>
    <property type="evidence" value="ECO:0007669"/>
    <property type="project" value="TreeGrafter"/>
</dbReference>
<feature type="domain" description="Kinesin motor" evidence="9">
    <location>
        <begin position="33"/>
        <end position="433"/>
    </location>
</feature>
<sequence>MALLKVEMHASELLRRAATPSRRCAKRLDDKEMVEVVCRICPYAGDDSCVVVLDEEHVKLVPPSAISQRNGLPNQETIYKFSCVFDESDGQRTIFDRTAVDLIENLVRGRNSLLFTYGVTGSGKTYTMTGNTTELSTGILPRTLDVIFNSLPNRVDRCVFSPDGRNGFEVRTELEAALARRRLETSRSNSIELANRYVEHKRVSGANDEMLCAVFVSYIEVYNDVCYDLLDEPVVGRDGARMLVGKEVRLGVNNMVYVENAVEVEVDSSDEALELFCRGQEHRRVGDTLLNKQSSRSHSIFNIRLVMAPCRFDAFHPESDPTRIHVSQLSLVDLAGSERTKRTGNEGTRLVETGKINQSLLVLRQCFEKLRENQRSLGPPVPVPYRESKITHLFKNYFEGSGKVRMVICINPRPGDYAENVGVMSFAELSQSVEVFRGAEVAVPAGDGLPISRRDYIKWSSEIKSLVPKPVHMNLFDASPVFELASSDDTEAITRLRVYYQGAARKRDTYTSEYEAKENEHETQLKRALCLADLQLTRIKELENERDEAERSLGSLMAQLKQCRRENQALRHRIGRYEAEEYEKASQEEEHRRRERGYQEQLRKKEKTLHQVREIFERPPSGRKQYSSTESVNRADLAQSSEQLAGPSGCKPSSKHTTTATNGTGSSVVYPSIMAERQNLEHVRGRLPVKRLHIFGLPSKAIPKPGFYNARYHRRSKSANGRVVDHQPRVRVPEGTYMQTRIPGATRPTTRVEMNDLKKSNEYVLTHQEVDSEGNLMTRLVKGECIPTAGGGTAVRFNDVERLCHESPDGCKSTS</sequence>
<dbReference type="InterPro" id="IPR027640">
    <property type="entry name" value="Kinesin-like_fam"/>
</dbReference>
<dbReference type="PRINTS" id="PR00380">
    <property type="entry name" value="KINESINHEAVY"/>
</dbReference>
<dbReference type="GO" id="GO:0005634">
    <property type="term" value="C:nucleus"/>
    <property type="evidence" value="ECO:0007669"/>
    <property type="project" value="TreeGrafter"/>
</dbReference>
<dbReference type="AlphaFoldDB" id="A0A183UVP8"/>
<keyword evidence="5 6" id="KW-0505">Motor protein</keyword>
<dbReference type="Gene3D" id="2.60.40.4330">
    <property type="entry name" value="Kinesin-like protein Kif23, Arf6-interacting domain"/>
    <property type="match status" value="1"/>
</dbReference>
<evidence type="ECO:0000313" key="10">
    <source>
        <dbReference type="EMBL" id="VDM43889.1"/>
    </source>
</evidence>
<dbReference type="InterPro" id="IPR036961">
    <property type="entry name" value="Kinesin_motor_dom_sf"/>
</dbReference>
<dbReference type="GO" id="GO:0003777">
    <property type="term" value="F:microtubule motor activity"/>
    <property type="evidence" value="ECO:0007669"/>
    <property type="project" value="InterPro"/>
</dbReference>
<reference evidence="10 11" key="2">
    <citation type="submission" date="2018-11" db="EMBL/GenBank/DDBJ databases">
        <authorList>
            <consortium name="Pathogen Informatics"/>
        </authorList>
    </citation>
    <scope>NUCLEOTIDE SEQUENCE [LARGE SCALE GENOMIC DNA]</scope>
</reference>
<dbReference type="InterPro" id="IPR027417">
    <property type="entry name" value="P-loop_NTPase"/>
</dbReference>
<dbReference type="InterPro" id="IPR001752">
    <property type="entry name" value="Kinesin_motor_dom"/>
</dbReference>
<protein>
    <recommendedName>
        <fullName evidence="6">Kinesin-like protein</fullName>
    </recommendedName>
</protein>
<evidence type="ECO:0000256" key="6">
    <source>
        <dbReference type="RuleBase" id="RU000394"/>
    </source>
</evidence>
<feature type="region of interest" description="Disordered" evidence="8">
    <location>
        <begin position="581"/>
        <end position="667"/>
    </location>
</feature>
<dbReference type="InterPro" id="IPR038105">
    <property type="entry name" value="Kif23_Arf-bd_sf"/>
</dbReference>
<dbReference type="GO" id="GO:0007018">
    <property type="term" value="P:microtubule-based movement"/>
    <property type="evidence" value="ECO:0007669"/>
    <property type="project" value="InterPro"/>
</dbReference>
<dbReference type="SUPFAM" id="SSF52540">
    <property type="entry name" value="P-loop containing nucleoside triphosphate hydrolases"/>
    <property type="match status" value="1"/>
</dbReference>
<dbReference type="SMART" id="SM00129">
    <property type="entry name" value="KISc"/>
    <property type="match status" value="1"/>
</dbReference>
<evidence type="ECO:0000256" key="8">
    <source>
        <dbReference type="SAM" id="MobiDB-lite"/>
    </source>
</evidence>
<evidence type="ECO:0000313" key="12">
    <source>
        <dbReference type="WBParaSite" id="TCNE_0001256801-mRNA-1"/>
    </source>
</evidence>
<dbReference type="Pfam" id="PF00225">
    <property type="entry name" value="Kinesin"/>
    <property type="match status" value="1"/>
</dbReference>
<gene>
    <name evidence="10" type="ORF">TCNE_LOCUS12568</name>
</gene>
<dbReference type="Gene3D" id="3.40.850.10">
    <property type="entry name" value="Kinesin motor domain"/>
    <property type="match status" value="1"/>
</dbReference>
<dbReference type="GO" id="GO:0005524">
    <property type="term" value="F:ATP binding"/>
    <property type="evidence" value="ECO:0007669"/>
    <property type="project" value="UniProtKB-UniRule"/>
</dbReference>
<keyword evidence="2 5" id="KW-0547">Nucleotide-binding</keyword>
<evidence type="ECO:0000256" key="7">
    <source>
        <dbReference type="SAM" id="Coils"/>
    </source>
</evidence>
<feature type="coiled-coil region" evidence="7">
    <location>
        <begin position="500"/>
        <end position="580"/>
    </location>
</feature>
<evidence type="ECO:0000256" key="3">
    <source>
        <dbReference type="ARBA" id="ARBA00022840"/>
    </source>
</evidence>
<dbReference type="GO" id="GO:0005871">
    <property type="term" value="C:kinesin complex"/>
    <property type="evidence" value="ECO:0007669"/>
    <property type="project" value="TreeGrafter"/>
</dbReference>
<accession>A0A183UVP8</accession>
<organism evidence="11 12">
    <name type="scientific">Toxocara canis</name>
    <name type="common">Canine roundworm</name>
    <dbReference type="NCBI Taxonomy" id="6265"/>
    <lineage>
        <taxon>Eukaryota</taxon>
        <taxon>Metazoa</taxon>
        <taxon>Ecdysozoa</taxon>
        <taxon>Nematoda</taxon>
        <taxon>Chromadorea</taxon>
        <taxon>Rhabditida</taxon>
        <taxon>Spirurina</taxon>
        <taxon>Ascaridomorpha</taxon>
        <taxon>Ascaridoidea</taxon>
        <taxon>Toxocaridae</taxon>
        <taxon>Toxocara</taxon>
    </lineage>
</organism>
<reference evidence="12" key="1">
    <citation type="submission" date="2016-06" db="UniProtKB">
        <authorList>
            <consortium name="WormBaseParasite"/>
        </authorList>
    </citation>
    <scope>IDENTIFICATION</scope>
</reference>
<dbReference type="Pfam" id="PF16540">
    <property type="entry name" value="MKLP1_Arf_bdg"/>
    <property type="match status" value="1"/>
</dbReference>
<dbReference type="GO" id="GO:0051256">
    <property type="term" value="P:mitotic spindle midzone assembly"/>
    <property type="evidence" value="ECO:0007669"/>
    <property type="project" value="TreeGrafter"/>
</dbReference>
<dbReference type="PROSITE" id="PS50067">
    <property type="entry name" value="KINESIN_MOTOR_2"/>
    <property type="match status" value="1"/>
</dbReference>
<feature type="compositionally biased region" description="Polar residues" evidence="8">
    <location>
        <begin position="624"/>
        <end position="643"/>
    </location>
</feature>
<dbReference type="PROSITE" id="PS00411">
    <property type="entry name" value="KINESIN_MOTOR_1"/>
    <property type="match status" value="1"/>
</dbReference>
<evidence type="ECO:0000259" key="9">
    <source>
        <dbReference type="PROSITE" id="PS50067"/>
    </source>
</evidence>
<dbReference type="InterPro" id="IPR019821">
    <property type="entry name" value="Kinesin_motor_CS"/>
</dbReference>
<dbReference type="InterPro" id="IPR032384">
    <property type="entry name" value="Kif23_Arf-bd"/>
</dbReference>
<feature type="compositionally biased region" description="Polar residues" evidence="8">
    <location>
        <begin position="655"/>
        <end position="667"/>
    </location>
</feature>
<dbReference type="PANTHER" id="PTHR24115:SF600">
    <property type="entry name" value="KINESIN-LIKE PROTEIN KIF23"/>
    <property type="match status" value="1"/>
</dbReference>
<evidence type="ECO:0000256" key="4">
    <source>
        <dbReference type="ARBA" id="ARBA00023212"/>
    </source>
</evidence>
<dbReference type="WBParaSite" id="TCNE_0001256801-mRNA-1">
    <property type="protein sequence ID" value="TCNE_0001256801-mRNA-1"/>
    <property type="gene ID" value="TCNE_0001256801"/>
</dbReference>
<feature type="compositionally biased region" description="Basic and acidic residues" evidence="8">
    <location>
        <begin position="581"/>
        <end position="617"/>
    </location>
</feature>
<dbReference type="PANTHER" id="PTHR24115">
    <property type="entry name" value="KINESIN-RELATED"/>
    <property type="match status" value="1"/>
</dbReference>
<keyword evidence="4" id="KW-0963">Cytoplasm</keyword>
<keyword evidence="6" id="KW-0493">Microtubule</keyword>